<protein>
    <submittedName>
        <fullName evidence="3">Uncharacterized protein</fullName>
    </submittedName>
</protein>
<feature type="transmembrane region" description="Helical" evidence="2">
    <location>
        <begin position="213"/>
        <end position="237"/>
    </location>
</feature>
<evidence type="ECO:0000313" key="3">
    <source>
        <dbReference type="EMBL" id="RCN49335.1"/>
    </source>
</evidence>
<dbReference type="Proteomes" id="UP000252519">
    <property type="component" value="Unassembled WGS sequence"/>
</dbReference>
<keyword evidence="2" id="KW-0472">Membrane</keyword>
<feature type="region of interest" description="Disordered" evidence="1">
    <location>
        <begin position="295"/>
        <end position="314"/>
    </location>
</feature>
<dbReference type="STRING" id="29170.A0A368H232"/>
<accession>A0A368H232</accession>
<proteinExistence type="predicted"/>
<evidence type="ECO:0000256" key="1">
    <source>
        <dbReference type="SAM" id="MobiDB-lite"/>
    </source>
</evidence>
<dbReference type="OrthoDB" id="5858961at2759"/>
<organism evidence="3 4">
    <name type="scientific">Ancylostoma caninum</name>
    <name type="common">Dog hookworm</name>
    <dbReference type="NCBI Taxonomy" id="29170"/>
    <lineage>
        <taxon>Eukaryota</taxon>
        <taxon>Metazoa</taxon>
        <taxon>Ecdysozoa</taxon>
        <taxon>Nematoda</taxon>
        <taxon>Chromadorea</taxon>
        <taxon>Rhabditida</taxon>
        <taxon>Rhabditina</taxon>
        <taxon>Rhabditomorpha</taxon>
        <taxon>Strongyloidea</taxon>
        <taxon>Ancylostomatidae</taxon>
        <taxon>Ancylostomatinae</taxon>
        <taxon>Ancylostoma</taxon>
    </lineage>
</organism>
<keyword evidence="2" id="KW-1133">Transmembrane helix</keyword>
<sequence length="337" mass="37779">MWWMVTLISGTLAQTTEAPCDQILYMPDAGYQEKRVTIYYNDQFKDLAEDIECYLESLEIASSALIAVQPTTPTLRQLCGSSDIMNKTSKLHLTVTITEALHVEEMCQDNVLLLHMKAIGERWLAHIITPRSDVIIPLETEGGGAGGGTTPTWDSLRMAMEAVALLWGPVYFTPDKSRYKYLKFIIEALKVSSASHATLFLRKSCLHHIQKKIVIIPTLVVGMVFLVGVVGLISFYAKRKKQKAEQKTLRKRKALLLAEWGNESYQGAPIWNIESEQPTDTRVSNVSDGNQEVAVSLEDRRPKGSNEPSTLGSLHRKNHFMGRTLSVGKILCVHRHQ</sequence>
<keyword evidence="4" id="KW-1185">Reference proteome</keyword>
<keyword evidence="2" id="KW-0812">Transmembrane</keyword>
<gene>
    <name evidence="3" type="ORF">ANCCAN_04586</name>
</gene>
<dbReference type="EMBL" id="JOJR01000035">
    <property type="protein sequence ID" value="RCN49335.1"/>
    <property type="molecule type" value="Genomic_DNA"/>
</dbReference>
<reference evidence="3 4" key="1">
    <citation type="submission" date="2014-10" db="EMBL/GenBank/DDBJ databases">
        <title>Draft genome of the hookworm Ancylostoma caninum.</title>
        <authorList>
            <person name="Mitreva M."/>
        </authorList>
    </citation>
    <scope>NUCLEOTIDE SEQUENCE [LARGE SCALE GENOMIC DNA]</scope>
    <source>
        <strain evidence="3 4">Baltimore</strain>
    </source>
</reference>
<dbReference type="AlphaFoldDB" id="A0A368H232"/>
<evidence type="ECO:0000256" key="2">
    <source>
        <dbReference type="SAM" id="Phobius"/>
    </source>
</evidence>
<name>A0A368H232_ANCCA</name>
<comment type="caution">
    <text evidence="3">The sequence shown here is derived from an EMBL/GenBank/DDBJ whole genome shotgun (WGS) entry which is preliminary data.</text>
</comment>
<evidence type="ECO:0000313" key="4">
    <source>
        <dbReference type="Proteomes" id="UP000252519"/>
    </source>
</evidence>